<keyword evidence="7 8" id="KW-0472">Membrane</keyword>
<feature type="transmembrane region" description="Helical" evidence="9">
    <location>
        <begin position="199"/>
        <end position="223"/>
    </location>
</feature>
<dbReference type="PROSITE" id="PS51105">
    <property type="entry name" value="PTS_EIIC_TYPE_3"/>
    <property type="match status" value="1"/>
</dbReference>
<dbReference type="PIRSF" id="PIRSF006351">
    <property type="entry name" value="PTS_EIIC-Cellobiose"/>
    <property type="match status" value="1"/>
</dbReference>
<feature type="transmembrane region" description="Helical" evidence="9">
    <location>
        <begin position="127"/>
        <end position="150"/>
    </location>
</feature>
<organism evidence="11 12">
    <name type="scientific">Lactobacillus melliventris</name>
    <dbReference type="NCBI Taxonomy" id="1218507"/>
    <lineage>
        <taxon>Bacteria</taxon>
        <taxon>Bacillati</taxon>
        <taxon>Bacillota</taxon>
        <taxon>Bacilli</taxon>
        <taxon>Lactobacillales</taxon>
        <taxon>Lactobacillaceae</taxon>
        <taxon>Lactobacillus</taxon>
    </lineage>
</organism>
<keyword evidence="3 8" id="KW-1003">Cell membrane</keyword>
<keyword evidence="6 9" id="KW-1133">Transmembrane helix</keyword>
<dbReference type="RefSeq" id="WP_110446591.1">
    <property type="nucleotide sequence ID" value="NZ_JAAEEB010000005.1"/>
</dbReference>
<dbReference type="PANTHER" id="PTHR33989:SF4">
    <property type="entry name" value="PTS SYSTEM N,N'-DIACETYLCHITOBIOSE-SPECIFIC EIIC COMPONENT"/>
    <property type="match status" value="1"/>
</dbReference>
<comment type="caution">
    <text evidence="11">The sequence shown here is derived from an EMBL/GenBank/DDBJ whole genome shotgun (WGS) entry which is preliminary data.</text>
</comment>
<evidence type="ECO:0000256" key="2">
    <source>
        <dbReference type="ARBA" id="ARBA00022448"/>
    </source>
</evidence>
<accession>A0ABX5N232</accession>
<evidence type="ECO:0000256" key="7">
    <source>
        <dbReference type="ARBA" id="ARBA00023136"/>
    </source>
</evidence>
<feature type="transmembrane region" description="Helical" evidence="9">
    <location>
        <begin position="27"/>
        <end position="51"/>
    </location>
</feature>
<evidence type="ECO:0000256" key="3">
    <source>
        <dbReference type="ARBA" id="ARBA00022475"/>
    </source>
</evidence>
<sequence>MKEKMTKFFQRMQPWFDRVGNNKYLQAVMGAMMATLGPMIIGSFATLIAVYASKWKMLQLAKIMGFVNSVTIGAIALYVAFLMAKHIAEMFLKDDDGTSAGIISLMSFLIITPLGNIKNVAAIPVTWIGADGLFSAIIVGIVVGRSYVYMKQHKWTIKMPAGVPPMVSDTFAALIPTLLLGVFFAIVALGFSVTPFGSFHQLIFTIIQAPLQHIGGSFWAMVLICLIEQLVWFFGIHGTNVITPIVVPIWMALDMQNLTAYKAGRPVPNIYGYAFFNFYTWGGTALGLVLLMLFIAKSQRYKTLGKISIVPALFGITEPVIFGTPLVLNFDFFVPFVTNNAIVVMIAGLLTKVGIVARCTGAQAVFGLPLGVHALLGGHISIVILVLLIQLVISPILWYPWFRRADKKALAQEQNAAK</sequence>
<feature type="transmembrane region" description="Helical" evidence="9">
    <location>
        <begin position="96"/>
        <end position="115"/>
    </location>
</feature>
<dbReference type="PANTHER" id="PTHR33989">
    <property type="match status" value="1"/>
</dbReference>
<proteinExistence type="predicted"/>
<evidence type="ECO:0000256" key="5">
    <source>
        <dbReference type="ARBA" id="ARBA00022692"/>
    </source>
</evidence>
<dbReference type="Pfam" id="PF02378">
    <property type="entry name" value="PTS_EIIC"/>
    <property type="match status" value="1"/>
</dbReference>
<protein>
    <recommendedName>
        <fullName evidence="8">Permease IIC component</fullName>
    </recommendedName>
</protein>
<keyword evidence="4 8" id="KW-0762">Sugar transport</keyword>
<feature type="domain" description="PTS EIIC type-3" evidence="10">
    <location>
        <begin position="8"/>
        <end position="401"/>
    </location>
</feature>
<dbReference type="InterPro" id="IPR003352">
    <property type="entry name" value="PTS_EIIC"/>
</dbReference>
<name>A0ABX5N232_9LACO</name>
<evidence type="ECO:0000256" key="4">
    <source>
        <dbReference type="ARBA" id="ARBA00022597"/>
    </source>
</evidence>
<feature type="transmembrane region" description="Helical" evidence="9">
    <location>
        <begin position="382"/>
        <end position="402"/>
    </location>
</feature>
<keyword evidence="12" id="KW-1185">Reference proteome</keyword>
<gene>
    <name evidence="11" type="ORF">DK873_08595</name>
</gene>
<feature type="transmembrane region" description="Helical" evidence="9">
    <location>
        <begin position="171"/>
        <end position="193"/>
    </location>
</feature>
<dbReference type="InterPro" id="IPR004796">
    <property type="entry name" value="PTS_IIC_cello"/>
</dbReference>
<dbReference type="EMBL" id="QGLG01000002">
    <property type="protein sequence ID" value="PXY85180.1"/>
    <property type="molecule type" value="Genomic_DNA"/>
</dbReference>
<evidence type="ECO:0000313" key="11">
    <source>
        <dbReference type="EMBL" id="PXY85180.1"/>
    </source>
</evidence>
<feature type="transmembrane region" description="Helical" evidence="9">
    <location>
        <begin position="307"/>
        <end position="326"/>
    </location>
</feature>
<feature type="transmembrane region" description="Helical" evidence="9">
    <location>
        <begin position="273"/>
        <end position="295"/>
    </location>
</feature>
<keyword evidence="5 9" id="KW-0812">Transmembrane</keyword>
<evidence type="ECO:0000259" key="10">
    <source>
        <dbReference type="PROSITE" id="PS51105"/>
    </source>
</evidence>
<evidence type="ECO:0000256" key="1">
    <source>
        <dbReference type="ARBA" id="ARBA00004651"/>
    </source>
</evidence>
<keyword evidence="2 8" id="KW-0813">Transport</keyword>
<evidence type="ECO:0000256" key="9">
    <source>
        <dbReference type="SAM" id="Phobius"/>
    </source>
</evidence>
<dbReference type="Proteomes" id="UP000247698">
    <property type="component" value="Unassembled WGS sequence"/>
</dbReference>
<evidence type="ECO:0000256" key="6">
    <source>
        <dbReference type="ARBA" id="ARBA00022989"/>
    </source>
</evidence>
<comment type="function">
    <text evidence="8">The phosphoenolpyruvate-dependent sugar phosphotransferase system (PTS), a major carbohydrate active -transport system, catalyzes the phosphorylation of incoming sugar substrates concomitant with their translocation across the cell membrane.</text>
</comment>
<evidence type="ECO:0000313" key="12">
    <source>
        <dbReference type="Proteomes" id="UP000247698"/>
    </source>
</evidence>
<feature type="transmembrane region" description="Helical" evidence="9">
    <location>
        <begin position="63"/>
        <end position="84"/>
    </location>
</feature>
<comment type="subcellular location">
    <subcellularLocation>
        <location evidence="1">Cell membrane</location>
        <topology evidence="1">Multi-pass membrane protein</topology>
    </subcellularLocation>
</comment>
<dbReference type="NCBIfam" id="TIGR00410">
    <property type="entry name" value="lacE"/>
    <property type="match status" value="1"/>
</dbReference>
<dbReference type="InterPro" id="IPR004501">
    <property type="entry name" value="PTS_EIIC_3"/>
</dbReference>
<dbReference type="InterPro" id="IPR051088">
    <property type="entry name" value="PTS_Sugar-EIIC/EIIB"/>
</dbReference>
<feature type="transmembrane region" description="Helical" evidence="9">
    <location>
        <begin position="230"/>
        <end position="253"/>
    </location>
</feature>
<evidence type="ECO:0000256" key="8">
    <source>
        <dbReference type="PIRNR" id="PIRNR006351"/>
    </source>
</evidence>
<reference evidence="11 12" key="1">
    <citation type="submission" date="2018-05" db="EMBL/GenBank/DDBJ databases">
        <title>Reference genomes for bee gut microbiota database.</title>
        <authorList>
            <person name="Ellegaard K.M."/>
        </authorList>
    </citation>
    <scope>NUCLEOTIDE SEQUENCE [LARGE SCALE GENOMIC DNA]</scope>
    <source>
        <strain evidence="11 12">ESL0184</strain>
    </source>
</reference>